<keyword evidence="2" id="KW-1185">Reference proteome</keyword>
<dbReference type="eggNOG" id="ENOG50317TP">
    <property type="taxonomic scope" value="Bacteria"/>
</dbReference>
<dbReference type="HOGENOM" id="CLU_088846_0_0_6"/>
<protein>
    <submittedName>
        <fullName evidence="1">Uncharacterized protein</fullName>
    </submittedName>
</protein>
<sequence>MEETQRRIAFAWYLEGWKYEGGSRPRLFVDGERIKPTEYENRMHHHLFCPVCFTNLSRVPIDADSDTTTASMEAHYRHLPSYSAIPCDLRSVQTSGKKYTSTESVTQAIDNEELVIVSRFMQDRPVQAIVGQPRPFDEAQIEDEDGPETNVPLGIHDGDSFTVPSKITSLRGICRNFGRNYYRYYFLPGYQHAIALTSLLHDARDVTETDNKPKLYFVKLRGSTHHGNPPGGSNIRMTYIERSSSVVDFCIKTQHWLQHEHGIGDDSNGRYALVYGKITKNGIGLCFEHLGWGELSLVPERYNYLIEDIYAAAHAE</sequence>
<dbReference type="AlphaFoldDB" id="Q6LJV2"/>
<organism evidence="1 2">
    <name type="scientific">Photobacterium profundum (strain SS9)</name>
    <dbReference type="NCBI Taxonomy" id="298386"/>
    <lineage>
        <taxon>Bacteria</taxon>
        <taxon>Pseudomonadati</taxon>
        <taxon>Pseudomonadota</taxon>
        <taxon>Gammaproteobacteria</taxon>
        <taxon>Vibrionales</taxon>
        <taxon>Vibrionaceae</taxon>
        <taxon>Photobacterium</taxon>
    </lineage>
</organism>
<accession>Q6LJV2</accession>
<reference evidence="2" key="1">
    <citation type="journal article" date="2005" name="Science">
        <title>Life at depth: Photobacterium profundum genome sequence and expression analysis.</title>
        <authorList>
            <person name="Vezzi A."/>
            <person name="Campanaro S."/>
            <person name="D'Angelo M."/>
            <person name="Simonato F."/>
            <person name="Vitulo N."/>
            <person name="Lauro F.M."/>
            <person name="Cestaro A."/>
            <person name="Malacrida G."/>
            <person name="Simionati B."/>
            <person name="Cannata N."/>
            <person name="Romualdi C."/>
            <person name="Bartlett D.H."/>
            <person name="Valle G."/>
        </authorList>
    </citation>
    <scope>NUCLEOTIDE SEQUENCE [LARGE SCALE GENOMIC DNA]</scope>
    <source>
        <strain evidence="2">ATCC BAA-1253 / SS9</strain>
    </source>
</reference>
<proteinExistence type="predicted"/>
<dbReference type="EMBL" id="CR378676">
    <property type="protein sequence ID" value="CAG22428.1"/>
    <property type="molecule type" value="Genomic_DNA"/>
</dbReference>
<name>Q6LJV2_PHOPR</name>
<dbReference type="Proteomes" id="UP000000593">
    <property type="component" value="Chromosome 2"/>
</dbReference>
<gene>
    <name evidence="1" type="primary">CV0844</name>
    <name evidence="1" type="ordered locus">PBPRB0555</name>
</gene>
<evidence type="ECO:0000313" key="2">
    <source>
        <dbReference type="Proteomes" id="UP000000593"/>
    </source>
</evidence>
<evidence type="ECO:0000313" key="1">
    <source>
        <dbReference type="EMBL" id="CAG22428.1"/>
    </source>
</evidence>
<dbReference type="KEGG" id="ppr:PBPRB0555"/>
<dbReference type="RefSeq" id="WP_011220637.1">
    <property type="nucleotide sequence ID" value="NC_006371.1"/>
</dbReference>